<dbReference type="InterPro" id="IPR012337">
    <property type="entry name" value="RNaseH-like_sf"/>
</dbReference>
<name>A0A401GNC9_9APHY</name>
<keyword evidence="2" id="KW-0479">Metal-binding</keyword>
<comment type="subcellular location">
    <subcellularLocation>
        <location evidence="1">Nucleus</location>
    </subcellularLocation>
</comment>
<evidence type="ECO:0000313" key="8">
    <source>
        <dbReference type="Proteomes" id="UP000287166"/>
    </source>
</evidence>
<keyword evidence="8" id="KW-1185">Reference proteome</keyword>
<evidence type="ECO:0000256" key="4">
    <source>
        <dbReference type="ARBA" id="ARBA00022833"/>
    </source>
</evidence>
<dbReference type="GeneID" id="38780619"/>
<dbReference type="GO" id="GO:0005634">
    <property type="term" value="C:nucleus"/>
    <property type="evidence" value="ECO:0007669"/>
    <property type="project" value="UniProtKB-SubCell"/>
</dbReference>
<feature type="region of interest" description="Disordered" evidence="6">
    <location>
        <begin position="1"/>
        <end position="104"/>
    </location>
</feature>
<keyword evidence="5" id="KW-0539">Nucleus</keyword>
<dbReference type="Proteomes" id="UP000287166">
    <property type="component" value="Unassembled WGS sequence"/>
</dbReference>
<protein>
    <recommendedName>
        <fullName evidence="9">AC transposase</fullName>
    </recommendedName>
</protein>
<evidence type="ECO:0008006" key="9">
    <source>
        <dbReference type="Google" id="ProtNLM"/>
    </source>
</evidence>
<evidence type="ECO:0000256" key="3">
    <source>
        <dbReference type="ARBA" id="ARBA00022771"/>
    </source>
</evidence>
<feature type="region of interest" description="Disordered" evidence="6">
    <location>
        <begin position="403"/>
        <end position="432"/>
    </location>
</feature>
<dbReference type="RefSeq" id="XP_027614615.1">
    <property type="nucleotide sequence ID" value="XM_027758814.1"/>
</dbReference>
<dbReference type="PANTHER" id="PTHR46481:SF10">
    <property type="entry name" value="ZINC FINGER BED DOMAIN-CONTAINING PROTEIN 39"/>
    <property type="match status" value="1"/>
</dbReference>
<dbReference type="GO" id="GO:0008270">
    <property type="term" value="F:zinc ion binding"/>
    <property type="evidence" value="ECO:0007669"/>
    <property type="project" value="UniProtKB-KW"/>
</dbReference>
<reference evidence="7 8" key="1">
    <citation type="journal article" date="2018" name="Sci. Rep.">
        <title>Genome sequence of the cauliflower mushroom Sparassis crispa (Hanabiratake) and its association with beneficial usage.</title>
        <authorList>
            <person name="Kiyama R."/>
            <person name="Furutani Y."/>
            <person name="Kawaguchi K."/>
            <person name="Nakanishi T."/>
        </authorList>
    </citation>
    <scope>NUCLEOTIDE SEQUENCE [LARGE SCALE GENOMIC DNA]</scope>
</reference>
<keyword evidence="3" id="KW-0863">Zinc-finger</keyword>
<keyword evidence="4" id="KW-0862">Zinc</keyword>
<evidence type="ECO:0000256" key="2">
    <source>
        <dbReference type="ARBA" id="ARBA00022723"/>
    </source>
</evidence>
<dbReference type="PANTHER" id="PTHR46481">
    <property type="entry name" value="ZINC FINGER BED DOMAIN-CONTAINING PROTEIN 4"/>
    <property type="match status" value="1"/>
</dbReference>
<evidence type="ECO:0000256" key="5">
    <source>
        <dbReference type="ARBA" id="ARBA00023242"/>
    </source>
</evidence>
<dbReference type="InParanoid" id="A0A401GNC9"/>
<sequence>MTSSRRGKQPAALKAQEIIDNQNPRKRRRKSETQKTSQRGRNSKRRRAENVDAHDEVSPASAVPRAEAMPRPEMSSQQLPPSVLSGPSVDGASGGSSTNGKTKRPLAPIHLFYTEILDNHQRHHMNWKPGDRLFQCRHGHDSKVLRVTKSMNGSTTGLKAHIKRVNEDLFLLLEILEWKHKHGEKPSVQELRVARGEVGITALGYDVHNSSAKTAPDQQSFDQGTYERIVAEWVAACDQPFSEVEKPEFKRMMQYSSHPSVTIPSTNTIKSKIMDIDDDVISDIKTMLATTSGKFSLALDCWTSNNWDLEEVMIDFREVIGEHSGENLVEVVWQTIKMYGLKGRIQAVIADNATNNDTLLVSLERHFTAKGIPFREKLAQLRCMPHTVHLAALELLDAIGASKTPNAANPHSRTKYQATPDNYQESVKEPLSSEMDNLLSQANDSATNPARSASENEETSLHMLVALDKLRKVVHVDHIKKALRSLPSGVPPQLKAGLLNAYKKLSDYHTFFDESPYYIWACLLDPCINYEGLRVEASKDKNVHNHEEYLSHIDTAKSKLKEQYLDYYLLDSHDSVVNQDISSGSHLPNTGAMRTPVASDFLTVYASEAERSPTEELDEYLKMKPLGFSPRASHPLKW</sequence>
<dbReference type="InterPro" id="IPR052035">
    <property type="entry name" value="ZnF_BED_domain_contain"/>
</dbReference>
<gene>
    <name evidence="7" type="ORF">SCP_0507580</name>
</gene>
<proteinExistence type="predicted"/>
<organism evidence="7 8">
    <name type="scientific">Sparassis crispa</name>
    <dbReference type="NCBI Taxonomy" id="139825"/>
    <lineage>
        <taxon>Eukaryota</taxon>
        <taxon>Fungi</taxon>
        <taxon>Dikarya</taxon>
        <taxon>Basidiomycota</taxon>
        <taxon>Agaricomycotina</taxon>
        <taxon>Agaricomycetes</taxon>
        <taxon>Polyporales</taxon>
        <taxon>Sparassidaceae</taxon>
        <taxon>Sparassis</taxon>
    </lineage>
</organism>
<feature type="compositionally biased region" description="Polar residues" evidence="6">
    <location>
        <begin position="403"/>
        <end position="425"/>
    </location>
</feature>
<dbReference type="OrthoDB" id="2799665at2759"/>
<dbReference type="AlphaFoldDB" id="A0A401GNC9"/>
<accession>A0A401GNC9</accession>
<feature type="compositionally biased region" description="Basic and acidic residues" evidence="6">
    <location>
        <begin position="48"/>
        <end position="57"/>
    </location>
</feature>
<comment type="caution">
    <text evidence="7">The sequence shown here is derived from an EMBL/GenBank/DDBJ whole genome shotgun (WGS) entry which is preliminary data.</text>
</comment>
<evidence type="ECO:0000256" key="1">
    <source>
        <dbReference type="ARBA" id="ARBA00004123"/>
    </source>
</evidence>
<evidence type="ECO:0000313" key="7">
    <source>
        <dbReference type="EMBL" id="GBE83702.1"/>
    </source>
</evidence>
<evidence type="ECO:0000256" key="6">
    <source>
        <dbReference type="SAM" id="MobiDB-lite"/>
    </source>
</evidence>
<dbReference type="SUPFAM" id="SSF53098">
    <property type="entry name" value="Ribonuclease H-like"/>
    <property type="match status" value="1"/>
</dbReference>
<dbReference type="EMBL" id="BFAD01000005">
    <property type="protein sequence ID" value="GBE83702.1"/>
    <property type="molecule type" value="Genomic_DNA"/>
</dbReference>